<comment type="caution">
    <text evidence="3">The sequence shown here is derived from an EMBL/GenBank/DDBJ whole genome shotgun (WGS) entry which is preliminary data.</text>
</comment>
<evidence type="ECO:0000313" key="4">
    <source>
        <dbReference type="Proteomes" id="UP001172082"/>
    </source>
</evidence>
<dbReference type="SUPFAM" id="SSF69318">
    <property type="entry name" value="Integrin alpha N-terminal domain"/>
    <property type="match status" value="3"/>
</dbReference>
<dbReference type="PANTHER" id="PTHR16026">
    <property type="entry name" value="CARTILAGE ACIDIC PROTEIN 1"/>
    <property type="match status" value="1"/>
</dbReference>
<sequence length="1116" mass="123972">MENFVLRNFILSALIILVVGCVEVAEDNSLQFEIIPSSVSGINFSNIIAENDSINLLDYYYVYNGAGLGVGDFNNDGLADLFFSGNMVSSNLYLNKGELKFEDVTNKSGVTTNVWGMGVSLIDINADGWLDIYVNVAGHKNSDKSNLLFINEGINKEGVPTFTEQAHAYGLDDTSFSIQSAFLDFDQDGDLDLFILTNRIDNVDKTFIYSKEFAVTNGETIDRFYENMGTSDSLKHPYFKEKSISSGIVHEGYGLGLAVDDLNNDGWPDIYVANDFMPNDRLYINQKNGTFKDMSESYLKHQSYNGMGVDIADVNNDLLPDIMVLDMLPDNNDRRKSMLSGMHPKKFRFIKEAGYIPQYVRNTLQLNRGSDELGNQYFSDISQLSGVNATDWSWAPLIGDFDNDGDRDIFISNGFVKDMTDLDFINYDANNSYFGTKKSKQDKTKELYKALPEVKIPNFLYRNNGDLTYKDVSLESGIGVPSFSNGAVFSDLDNDGDLDIITNDINNEALVYQNLTAKTNNYLKVRLKKNGQNLDAIGAKIYIKHQSSEQYAYVSPTRGYLSSINDAVHFGIGKDTLVNVLKIIWPDSTIQLKKNIAVNQTINVIYQSKNEKLELQSEITDIFFNSARDSILNYTHTENNYNDFNSEPLLLKMYSRGGPIISVGQIDNSKGIDLFIGGSAGSNPKLFCQDDSGRFSEHAFLENEAIYEDMGSLLFDCDNDGDNDLYVVSGGSEFPPNSLNYHDRLYINDGKGNFERSDKLPVVASSGSCVAGADYDKDGDVDLFVGGRYTPGSYPLSPKSYLLNNAQGAFTDVTDMVKGLSKVGMVSSALWSDYDNDGWTDLIVVGEWMPLTIFKNDQGTLKKLESSVLSKSTGWWNTIRSGDFDNDGDIDYVAGNLGLNQDYKATIERPFLLYADDFDKNGKIDPLFACYMKSSANGKIDLFPYHGLDDLTGQIVAYKKIFRTYQKYSETPFNEVLPDNLIKNALKFEARTFASSLFINQSNETFVMKELPIEAQLAPVFAIQVDDINHDGNLDIIMAGNTSTSENTYGWHDASLGTCLLGDGNNNFIAVPALQSGIFLNGDITSMVAIHSNANAKLLIAGVNSGKLMVLRKTDK</sequence>
<proteinExistence type="predicted"/>
<dbReference type="Proteomes" id="UP001172082">
    <property type="component" value="Unassembled WGS sequence"/>
</dbReference>
<dbReference type="Gene3D" id="2.130.10.130">
    <property type="entry name" value="Integrin alpha, N-terminal"/>
    <property type="match status" value="3"/>
</dbReference>
<name>A0ABT8KVZ2_9BACT</name>
<reference evidence="3" key="1">
    <citation type="submission" date="2023-06" db="EMBL/GenBank/DDBJ databases">
        <title>Genomic of Parafulvivirga corallium.</title>
        <authorList>
            <person name="Wang G."/>
        </authorList>
    </citation>
    <scope>NUCLEOTIDE SEQUENCE</scope>
    <source>
        <strain evidence="3">BMA10</strain>
    </source>
</reference>
<dbReference type="RefSeq" id="WP_346754353.1">
    <property type="nucleotide sequence ID" value="NZ_JAUJEA010000011.1"/>
</dbReference>
<dbReference type="Pfam" id="PF07593">
    <property type="entry name" value="UnbV_ASPIC"/>
    <property type="match status" value="1"/>
</dbReference>
<dbReference type="PROSITE" id="PS51257">
    <property type="entry name" value="PROKAR_LIPOPROTEIN"/>
    <property type="match status" value="1"/>
</dbReference>
<dbReference type="EMBL" id="JAUJEA010000011">
    <property type="protein sequence ID" value="MDN5204329.1"/>
    <property type="molecule type" value="Genomic_DNA"/>
</dbReference>
<gene>
    <name evidence="3" type="ORF">QQ008_23255</name>
</gene>
<dbReference type="Pfam" id="PF13517">
    <property type="entry name" value="FG-GAP_3"/>
    <property type="match status" value="4"/>
</dbReference>
<protein>
    <submittedName>
        <fullName evidence="3">VCBS repeat-containing protein</fullName>
    </submittedName>
</protein>
<dbReference type="InterPro" id="IPR027039">
    <property type="entry name" value="Crtac1"/>
</dbReference>
<keyword evidence="4" id="KW-1185">Reference proteome</keyword>
<evidence type="ECO:0000256" key="1">
    <source>
        <dbReference type="ARBA" id="ARBA00022729"/>
    </source>
</evidence>
<accession>A0ABT8KVZ2</accession>
<evidence type="ECO:0000313" key="3">
    <source>
        <dbReference type="EMBL" id="MDN5204329.1"/>
    </source>
</evidence>
<dbReference type="PANTHER" id="PTHR16026:SF0">
    <property type="entry name" value="CARTILAGE ACIDIC PROTEIN 1"/>
    <property type="match status" value="1"/>
</dbReference>
<keyword evidence="1" id="KW-0732">Signal</keyword>
<evidence type="ECO:0000259" key="2">
    <source>
        <dbReference type="Pfam" id="PF07593"/>
    </source>
</evidence>
<organism evidence="3 4">
    <name type="scientific">Splendidivirga corallicola</name>
    <dbReference type="NCBI Taxonomy" id="3051826"/>
    <lineage>
        <taxon>Bacteria</taxon>
        <taxon>Pseudomonadati</taxon>
        <taxon>Bacteroidota</taxon>
        <taxon>Cytophagia</taxon>
        <taxon>Cytophagales</taxon>
        <taxon>Splendidivirgaceae</taxon>
        <taxon>Splendidivirga</taxon>
    </lineage>
</organism>
<dbReference type="InterPro" id="IPR013517">
    <property type="entry name" value="FG-GAP"/>
</dbReference>
<dbReference type="InterPro" id="IPR011519">
    <property type="entry name" value="UnbV_ASPIC"/>
</dbReference>
<dbReference type="InterPro" id="IPR028994">
    <property type="entry name" value="Integrin_alpha_N"/>
</dbReference>
<feature type="domain" description="ASPIC/UnbV" evidence="2">
    <location>
        <begin position="536"/>
        <end position="602"/>
    </location>
</feature>